<feature type="region of interest" description="Disordered" evidence="1">
    <location>
        <begin position="81"/>
        <end position="113"/>
    </location>
</feature>
<evidence type="ECO:0000313" key="3">
    <source>
        <dbReference type="Proteomes" id="UP000501466"/>
    </source>
</evidence>
<gene>
    <name evidence="2" type="ORF">THMIRHAT_12280</name>
</gene>
<dbReference type="Proteomes" id="UP000501466">
    <property type="component" value="Chromosome"/>
</dbReference>
<sequence>MSSNNNLKALKSTGIKIGLTNNKDKNMKKIALTLTLLFSVVTTAQAGFWDDVKADAAKAWEGTKATAGGIADDAKEAYKEGENTSLDKIKEDTEKQGYLPVKPKTDEAGIPQQ</sequence>
<evidence type="ECO:0000313" key="2">
    <source>
        <dbReference type="EMBL" id="BBP43482.1"/>
    </source>
</evidence>
<dbReference type="EMBL" id="AP021888">
    <property type="protein sequence ID" value="BBP43482.1"/>
    <property type="molecule type" value="Genomic_DNA"/>
</dbReference>
<feature type="compositionally biased region" description="Basic and acidic residues" evidence="1">
    <location>
        <begin position="81"/>
        <end position="95"/>
    </location>
</feature>
<protein>
    <submittedName>
        <fullName evidence="2">Uncharacterized protein</fullName>
    </submittedName>
</protein>
<evidence type="ECO:0000256" key="1">
    <source>
        <dbReference type="SAM" id="MobiDB-lite"/>
    </source>
</evidence>
<organism evidence="2 3">
    <name type="scientific">Thiosulfativibrio zosterae</name>
    <dbReference type="NCBI Taxonomy" id="2675053"/>
    <lineage>
        <taxon>Bacteria</taxon>
        <taxon>Pseudomonadati</taxon>
        <taxon>Pseudomonadota</taxon>
        <taxon>Gammaproteobacteria</taxon>
        <taxon>Thiotrichales</taxon>
        <taxon>Piscirickettsiaceae</taxon>
        <taxon>Thiosulfativibrio</taxon>
    </lineage>
</organism>
<keyword evidence="3" id="KW-1185">Reference proteome</keyword>
<accession>A0A6F8PMZ7</accession>
<reference evidence="3" key="1">
    <citation type="submission" date="2019-11" db="EMBL/GenBank/DDBJ databases">
        <title>Isolation and characterization of two novel species in the genus Thiomicrorhabdus.</title>
        <authorList>
            <person name="Mochizuki J."/>
            <person name="Kojima H."/>
            <person name="Fukui M."/>
        </authorList>
    </citation>
    <scope>NUCLEOTIDE SEQUENCE [LARGE SCALE GENOMIC DNA]</scope>
    <source>
        <strain evidence="3">AkT22</strain>
    </source>
</reference>
<name>A0A6F8PMZ7_9GAMM</name>
<dbReference type="KEGG" id="tzo:THMIRHAT_12280"/>
<dbReference type="AlphaFoldDB" id="A0A6F8PMZ7"/>
<proteinExistence type="predicted"/>